<keyword evidence="2" id="KW-1185">Reference proteome</keyword>
<gene>
    <name evidence="1" type="ORF">THOM_1469</name>
</gene>
<dbReference type="OMA" id="CATSLHI"/>
<reference evidence="1 2" key="1">
    <citation type="journal article" date="2012" name="PLoS Pathog.">
        <title>The genome of the obligate intracellular parasite Trachipleistophora hominis: new insights into microsporidian genome dynamics and reductive evolution.</title>
        <authorList>
            <person name="Heinz E."/>
            <person name="Williams T.A."/>
            <person name="Nakjang S."/>
            <person name="Noel C.J."/>
            <person name="Swan D.C."/>
            <person name="Goldberg A.V."/>
            <person name="Harris S.R."/>
            <person name="Weinmaier T."/>
            <person name="Markert S."/>
            <person name="Becher D."/>
            <person name="Bernhardt J."/>
            <person name="Dagan T."/>
            <person name="Hacker C."/>
            <person name="Lucocq J.M."/>
            <person name="Schweder T."/>
            <person name="Rattei T."/>
            <person name="Hall N."/>
            <person name="Hirt R.P."/>
            <person name="Embley T.M."/>
        </authorList>
    </citation>
    <scope>NUCLEOTIDE SEQUENCE [LARGE SCALE GENOMIC DNA]</scope>
</reference>
<organism evidence="1 2">
    <name type="scientific">Trachipleistophora hominis</name>
    <name type="common">Microsporidian parasite</name>
    <dbReference type="NCBI Taxonomy" id="72359"/>
    <lineage>
        <taxon>Eukaryota</taxon>
        <taxon>Fungi</taxon>
        <taxon>Fungi incertae sedis</taxon>
        <taxon>Microsporidia</taxon>
        <taxon>Pleistophoridae</taxon>
        <taxon>Trachipleistophora</taxon>
    </lineage>
</organism>
<proteinExistence type="predicted"/>
<dbReference type="Proteomes" id="UP000011185">
    <property type="component" value="Unassembled WGS sequence"/>
</dbReference>
<dbReference type="EMBL" id="JH993941">
    <property type="protein sequence ID" value="ELQ75606.1"/>
    <property type="molecule type" value="Genomic_DNA"/>
</dbReference>
<evidence type="ECO:0000313" key="2">
    <source>
        <dbReference type="Proteomes" id="UP000011185"/>
    </source>
</evidence>
<dbReference type="InParanoid" id="L7JX27"/>
<dbReference type="VEuPathDB" id="MicrosporidiaDB:THOM_1469"/>
<protein>
    <submittedName>
        <fullName evidence="1">Uncharacterized protein</fullName>
    </submittedName>
</protein>
<evidence type="ECO:0000313" key="1">
    <source>
        <dbReference type="EMBL" id="ELQ75606.1"/>
    </source>
</evidence>
<dbReference type="OrthoDB" id="2201101at2759"/>
<name>L7JX27_TRAHO</name>
<dbReference type="HOGENOM" id="CLU_752688_0_0_1"/>
<accession>L7JX27</accession>
<dbReference type="AlphaFoldDB" id="L7JX27"/>
<sequence length="368" mass="43586">MKSRETYHNLAKEYNNIVRKNTMKGYIKKMKTVFKAFYIAKDDVKTKSAIYQFFDLIRESISEKNYADPVNIDRIITNDISKLCSIFMRFKYTGFNLSMQRPNPSQCLMKLCATSLHILHETRVREKHIIFPEFHCLYEYFQKSHVVKSQIVNFTKVFIIYVVSKIETVISTVIALRNEIAKTQNNNEERTHNMTLYRFYAREALISAYFLSIGVRRYSVRNYILLSRLEYSYLCMNPLSCSETPDIKSINPYNVSFLLFATFDLRFDFYNLKSSKRANGIITLSYINENGMLNEMFYYDLNIFKAVLKENITKLFDPRISRLAQFGRLLNVIYHQIDSLSSENLSSTMHKIHVIYKFVRYHLLVNVR</sequence>